<comment type="similarity">
    <text evidence="7">Belongs to the ATPase delta chain family.</text>
</comment>
<comment type="subcellular location">
    <subcellularLocation>
        <location evidence="7">Cell membrane</location>
        <topology evidence="7">Peripheral membrane protein</topology>
    </subcellularLocation>
    <subcellularLocation>
        <location evidence="1">Membrane</location>
    </subcellularLocation>
</comment>
<keyword evidence="3 7" id="KW-0375">Hydrogen ion transport</keyword>
<protein>
    <recommendedName>
        <fullName evidence="7">ATP synthase subunit delta</fullName>
    </recommendedName>
    <alternativeName>
        <fullName evidence="7">ATP synthase F(1) sector subunit delta</fullName>
    </alternativeName>
    <alternativeName>
        <fullName evidence="7">F-type ATPase subunit delta</fullName>
        <shortName evidence="7">F-ATPase subunit delta</shortName>
    </alternativeName>
</protein>
<dbReference type="SUPFAM" id="SSF47928">
    <property type="entry name" value="N-terminal domain of the delta subunit of the F1F0-ATP synthase"/>
    <property type="match status" value="1"/>
</dbReference>
<evidence type="ECO:0000256" key="6">
    <source>
        <dbReference type="ARBA" id="ARBA00023310"/>
    </source>
</evidence>
<name>A0A7V2ZL74_9BACT</name>
<dbReference type="NCBIfam" id="TIGR01145">
    <property type="entry name" value="ATP_synt_delta"/>
    <property type="match status" value="1"/>
</dbReference>
<reference evidence="8" key="1">
    <citation type="journal article" date="2020" name="mSystems">
        <title>Genome- and Community-Level Interaction Insights into Carbon Utilization and Element Cycling Functions of Hydrothermarchaeota in Hydrothermal Sediment.</title>
        <authorList>
            <person name="Zhou Z."/>
            <person name="Liu Y."/>
            <person name="Xu W."/>
            <person name="Pan J."/>
            <person name="Luo Z.H."/>
            <person name="Li M."/>
        </authorList>
    </citation>
    <scope>NUCLEOTIDE SEQUENCE [LARGE SCALE GENOMIC DNA]</scope>
    <source>
        <strain evidence="8">SpSt-479</strain>
    </source>
</reference>
<organism evidence="8">
    <name type="scientific">Ignavibacterium album</name>
    <dbReference type="NCBI Taxonomy" id="591197"/>
    <lineage>
        <taxon>Bacteria</taxon>
        <taxon>Pseudomonadati</taxon>
        <taxon>Ignavibacteriota</taxon>
        <taxon>Ignavibacteria</taxon>
        <taxon>Ignavibacteriales</taxon>
        <taxon>Ignavibacteriaceae</taxon>
        <taxon>Ignavibacterium</taxon>
    </lineage>
</organism>
<evidence type="ECO:0000256" key="3">
    <source>
        <dbReference type="ARBA" id="ARBA00022781"/>
    </source>
</evidence>
<evidence type="ECO:0000256" key="1">
    <source>
        <dbReference type="ARBA" id="ARBA00004370"/>
    </source>
</evidence>
<dbReference type="PRINTS" id="PR00125">
    <property type="entry name" value="ATPASEDELTA"/>
</dbReference>
<dbReference type="AlphaFoldDB" id="A0A7V2ZL74"/>
<keyword evidence="5 7" id="KW-0472">Membrane</keyword>
<dbReference type="InterPro" id="IPR000711">
    <property type="entry name" value="ATPase_OSCP/dsu"/>
</dbReference>
<gene>
    <name evidence="7 8" type="primary">atpH</name>
    <name evidence="8" type="ORF">ENS31_11095</name>
</gene>
<accession>A0A7V2ZL74</accession>
<sequence>MSYAKVAIRYATSFLESSVEKNTLNRAAEDMKIVFDAINSSSLLRRFLENPVVKTDQKKSVLREIFEKYLSSDTIRFIEFVINKNREYALKDIAEKFLELKDEYTGVARIEIKSAFELNPEQKKMIEQRFESLLNKKIIANYLIDEKVIGGFVAKVKDTVYDASIAHQLDLLRQQLLKGSLLLN</sequence>
<evidence type="ECO:0000256" key="7">
    <source>
        <dbReference type="HAMAP-Rule" id="MF_01416"/>
    </source>
</evidence>
<dbReference type="GO" id="GO:0046933">
    <property type="term" value="F:proton-transporting ATP synthase activity, rotational mechanism"/>
    <property type="evidence" value="ECO:0007669"/>
    <property type="project" value="UniProtKB-UniRule"/>
</dbReference>
<dbReference type="Pfam" id="PF00213">
    <property type="entry name" value="OSCP"/>
    <property type="match status" value="1"/>
</dbReference>
<dbReference type="Gene3D" id="1.10.520.20">
    <property type="entry name" value="N-terminal domain of the delta subunit of the F1F0-ATP synthase"/>
    <property type="match status" value="1"/>
</dbReference>
<dbReference type="InterPro" id="IPR026015">
    <property type="entry name" value="ATP_synth_OSCP/delta_N_sf"/>
</dbReference>
<comment type="function">
    <text evidence="7">This protein is part of the stalk that links CF(0) to CF(1). It either transmits conformational changes from CF(0) to CF(1) or is implicated in proton conduction.</text>
</comment>
<dbReference type="GO" id="GO:0045259">
    <property type="term" value="C:proton-transporting ATP synthase complex"/>
    <property type="evidence" value="ECO:0007669"/>
    <property type="project" value="UniProtKB-KW"/>
</dbReference>
<dbReference type="GO" id="GO:0005886">
    <property type="term" value="C:plasma membrane"/>
    <property type="evidence" value="ECO:0007669"/>
    <property type="project" value="UniProtKB-SubCell"/>
</dbReference>
<comment type="caution">
    <text evidence="8">The sequence shown here is derived from an EMBL/GenBank/DDBJ whole genome shotgun (WGS) entry which is preliminary data.</text>
</comment>
<keyword evidence="7" id="KW-1003">Cell membrane</keyword>
<keyword evidence="7" id="KW-0139">CF(1)</keyword>
<evidence type="ECO:0000256" key="4">
    <source>
        <dbReference type="ARBA" id="ARBA00023065"/>
    </source>
</evidence>
<evidence type="ECO:0000256" key="5">
    <source>
        <dbReference type="ARBA" id="ARBA00023136"/>
    </source>
</evidence>
<keyword evidence="6 7" id="KW-0066">ATP synthesis</keyword>
<evidence type="ECO:0000256" key="2">
    <source>
        <dbReference type="ARBA" id="ARBA00022448"/>
    </source>
</evidence>
<dbReference type="EMBL" id="DSUJ01000008">
    <property type="protein sequence ID" value="HFI92053.1"/>
    <property type="molecule type" value="Genomic_DNA"/>
</dbReference>
<dbReference type="HAMAP" id="MF_01416">
    <property type="entry name" value="ATP_synth_delta_bact"/>
    <property type="match status" value="1"/>
</dbReference>
<keyword evidence="4 7" id="KW-0406">Ion transport</keyword>
<dbReference type="PANTHER" id="PTHR11910">
    <property type="entry name" value="ATP SYNTHASE DELTA CHAIN"/>
    <property type="match status" value="1"/>
</dbReference>
<proteinExistence type="inferred from homology"/>
<keyword evidence="2 7" id="KW-0813">Transport</keyword>
<comment type="function">
    <text evidence="7">F(1)F(0) ATP synthase produces ATP from ADP in the presence of a proton or sodium gradient. F-type ATPases consist of two structural domains, F(1) containing the extramembraneous catalytic core and F(0) containing the membrane proton channel, linked together by a central stalk and a peripheral stalk. During catalysis, ATP synthesis in the catalytic domain of F(1) is coupled via a rotary mechanism of the central stalk subunits to proton translocation.</text>
</comment>
<evidence type="ECO:0000313" key="8">
    <source>
        <dbReference type="EMBL" id="HFI92053.1"/>
    </source>
</evidence>